<dbReference type="FunFam" id="3.20.20.80:FF:000040">
    <property type="entry name" value="Beta-galactosidase A"/>
    <property type="match status" value="1"/>
</dbReference>
<keyword evidence="5 8" id="KW-0378">Hydrolase</keyword>
<evidence type="ECO:0000259" key="11">
    <source>
        <dbReference type="SMART" id="SM01029"/>
    </source>
</evidence>
<sequence>MRNWISFALLSLACVFVSGRGDVAARDVPSTQTLKSTNGTDEVQWDSYSFLLRGQRILLYSGEFHTFRLPVPSLWPDILQKIKAAGQNAISVYTHAGLLNPSPNVTDLDGFRALEPLWEAALAAGLWIVLRPGPYINAETTAGGIPHWMTTDSELSGTLRTNATDYFEAWQAYVGAIIEATEPYQITKGGPVIAVQIENEYYDTPEVAEYFTELEAKYLAGGIVVPLTYNDPGEEDQFVNGTGAPNIYGLDSYPQGFDCANPQTWNPVTTNYHAYHENTSPSQPFYLPEFQGGSNDAWGPNAPGYASCAERTNTSFESVFYRWLWASNAKMINFYMVYGGTSWGALPWHAVYTSYDYGAIISENRSLFTSKYAELKRQAIFLRSSPSFYKTDYKLDSSMDPGLTSNSAIFAVLLKNPDDGAGFLVVRQNDSTSTSMVTFKTNLTTSAGSIEIPQVIPSITLGGREGKVVVTDYPFGDSSVPYSTAQVLFSGVIGERDVLFLYGDSNQTHEASLTLTGSPNVQVKRNDVTFTHTSSTKASSNQTIVSFLSGIEGFIAVYDSSTQLILYADTDTAGTWWNPVLPASSGDFTHYWALGTNASVLVGGPYLVRNATLSGSTLKLVGDLETSVQLFVVAPPAVKAITWNGQSVEADTSRSNSAVWAGQLSTKTKTLSAKVPTLSGWKYSNSLPEILSNYSDSTWAVANHTTTNIPFKPYYGDGRILYGCDYGFCENIVVWRGHFDATGAEKTMNLSLNGGEAFAASVWINDVFLNTSYGNSTDNTNLIEETDEMFYFPDGSIIAGKDNIVTIVQDNMGHNETNLPDTDPLKSPRGVRGFKIDGGNFSEWKVQGKLGGYTNYPDKTRGVLNEGGLHGEREGWHLPGFDTSSWKKRDLSEGLPNSAAGVGFFVCTFDLDIPEDQDVFLSFTFDNNTGAAGAPYRAYLFVNGWMMGKRVANLGPQSKFPVHQGILDYQGQNTVAVALWAMEPNVTNKPTLALTVDGVVEGGVGGITVDNPKWAPRTGL</sequence>
<dbReference type="Gene3D" id="2.102.20.10">
    <property type="entry name" value="Beta-galactosidase, domain 2"/>
    <property type="match status" value="1"/>
</dbReference>
<dbReference type="InterPro" id="IPR025300">
    <property type="entry name" value="BetaGal_jelly_roll_dom"/>
</dbReference>
<evidence type="ECO:0000313" key="12">
    <source>
        <dbReference type="EMBL" id="KZP14807.1"/>
    </source>
</evidence>
<dbReference type="Gene3D" id="2.60.390.10">
    <property type="entry name" value="Beta-galactosidase, domain 3"/>
    <property type="match status" value="1"/>
</dbReference>
<dbReference type="InterPro" id="IPR037110">
    <property type="entry name" value="Betagal_dom2_sf"/>
</dbReference>
<dbReference type="Pfam" id="PF13364">
    <property type="entry name" value="BetaGal_ABD2"/>
    <property type="match status" value="2"/>
</dbReference>
<feature type="domain" description="Beta-galactosidase" evidence="11">
    <location>
        <begin position="390"/>
        <end position="564"/>
    </location>
</feature>
<dbReference type="EMBL" id="KV417612">
    <property type="protein sequence ID" value="KZP14807.1"/>
    <property type="molecule type" value="Genomic_DNA"/>
</dbReference>
<dbReference type="Gene3D" id="2.60.120.260">
    <property type="entry name" value="Galactose-binding domain-like"/>
    <property type="match status" value="2"/>
</dbReference>
<keyword evidence="4 10" id="KW-0732">Signal</keyword>
<dbReference type="PRINTS" id="PR00742">
    <property type="entry name" value="GLHYDRLASE35"/>
</dbReference>
<dbReference type="InterPro" id="IPR025972">
    <property type="entry name" value="BetaGal_dom3"/>
</dbReference>
<organism evidence="12 13">
    <name type="scientific">Athelia psychrophila</name>
    <dbReference type="NCBI Taxonomy" id="1759441"/>
    <lineage>
        <taxon>Eukaryota</taxon>
        <taxon>Fungi</taxon>
        <taxon>Dikarya</taxon>
        <taxon>Basidiomycota</taxon>
        <taxon>Agaricomycotina</taxon>
        <taxon>Agaricomycetes</taxon>
        <taxon>Agaricomycetidae</taxon>
        <taxon>Atheliales</taxon>
        <taxon>Atheliaceae</taxon>
        <taxon>Athelia</taxon>
    </lineage>
</organism>
<dbReference type="Gene3D" id="3.20.20.80">
    <property type="entry name" value="Glycosidases"/>
    <property type="match status" value="1"/>
</dbReference>
<dbReference type="SUPFAM" id="SSF117100">
    <property type="entry name" value="Beta-galactosidase LacA, domain 3"/>
    <property type="match status" value="1"/>
</dbReference>
<accession>A0A166DK91</accession>
<dbReference type="Pfam" id="PF10435">
    <property type="entry name" value="BetaGal_dom2"/>
    <property type="match status" value="1"/>
</dbReference>
<feature type="chain" id="PRO_5007872236" description="Beta-galactosidase" evidence="10">
    <location>
        <begin position="20"/>
        <end position="1020"/>
    </location>
</feature>
<keyword evidence="7 8" id="KW-0326">Glycosidase</keyword>
<dbReference type="SMART" id="SM01029">
    <property type="entry name" value="BetaGal_dom2"/>
    <property type="match status" value="1"/>
</dbReference>
<evidence type="ECO:0000313" key="13">
    <source>
        <dbReference type="Proteomes" id="UP000076532"/>
    </source>
</evidence>
<evidence type="ECO:0000256" key="5">
    <source>
        <dbReference type="ARBA" id="ARBA00022801"/>
    </source>
</evidence>
<dbReference type="PROSITE" id="PS01182">
    <property type="entry name" value="GLYCOSYL_HYDROL_F35"/>
    <property type="match status" value="1"/>
</dbReference>
<dbReference type="Proteomes" id="UP000076532">
    <property type="component" value="Unassembled WGS sequence"/>
</dbReference>
<dbReference type="Pfam" id="PF01301">
    <property type="entry name" value="Glyco_hydro_35"/>
    <property type="match status" value="1"/>
</dbReference>
<dbReference type="OrthoDB" id="1657402at2759"/>
<dbReference type="InterPro" id="IPR018954">
    <property type="entry name" value="Betagal_dom2"/>
</dbReference>
<gene>
    <name evidence="12" type="ORF">FIBSPDRAFT_751303</name>
</gene>
<feature type="signal peptide" evidence="10">
    <location>
        <begin position="1"/>
        <end position="19"/>
    </location>
</feature>
<dbReference type="SUPFAM" id="SSF49785">
    <property type="entry name" value="Galactose-binding domain-like"/>
    <property type="match status" value="2"/>
</dbReference>
<name>A0A166DK91_9AGAM</name>
<dbReference type="STRING" id="436010.A0A166DK91"/>
<evidence type="ECO:0000256" key="4">
    <source>
        <dbReference type="ARBA" id="ARBA00022729"/>
    </source>
</evidence>
<dbReference type="GO" id="GO:0004565">
    <property type="term" value="F:beta-galactosidase activity"/>
    <property type="evidence" value="ECO:0007669"/>
    <property type="project" value="UniProtKB-EC"/>
</dbReference>
<dbReference type="EC" id="3.2.1.23" evidence="3 8"/>
<keyword evidence="6" id="KW-0325">Glycoprotein</keyword>
<dbReference type="SUPFAM" id="SSF51011">
    <property type="entry name" value="Glycosyl hydrolase domain"/>
    <property type="match status" value="1"/>
</dbReference>
<evidence type="ECO:0000256" key="1">
    <source>
        <dbReference type="ARBA" id="ARBA00001412"/>
    </source>
</evidence>
<evidence type="ECO:0000256" key="9">
    <source>
        <dbReference type="RuleBase" id="RU003679"/>
    </source>
</evidence>
<dbReference type="Pfam" id="PF13363">
    <property type="entry name" value="BetaGal_dom3"/>
    <property type="match status" value="1"/>
</dbReference>
<dbReference type="InterPro" id="IPR036833">
    <property type="entry name" value="BetaGal_dom3_sf"/>
</dbReference>
<evidence type="ECO:0000256" key="3">
    <source>
        <dbReference type="ARBA" id="ARBA00012756"/>
    </source>
</evidence>
<evidence type="ECO:0000256" key="7">
    <source>
        <dbReference type="ARBA" id="ARBA00023295"/>
    </source>
</evidence>
<dbReference type="InterPro" id="IPR031330">
    <property type="entry name" value="Gly_Hdrlase_35_cat"/>
</dbReference>
<keyword evidence="13" id="KW-1185">Reference proteome</keyword>
<dbReference type="InterPro" id="IPR019801">
    <property type="entry name" value="Glyco_hydro_35_CS"/>
</dbReference>
<evidence type="ECO:0000256" key="2">
    <source>
        <dbReference type="ARBA" id="ARBA00009809"/>
    </source>
</evidence>
<dbReference type="InterPro" id="IPR008979">
    <property type="entry name" value="Galactose-bd-like_sf"/>
</dbReference>
<evidence type="ECO:0000256" key="10">
    <source>
        <dbReference type="SAM" id="SignalP"/>
    </source>
</evidence>
<evidence type="ECO:0000256" key="8">
    <source>
        <dbReference type="RuleBase" id="RU000675"/>
    </source>
</evidence>
<protein>
    <recommendedName>
        <fullName evidence="3 8">Beta-galactosidase</fullName>
        <ecNumber evidence="3 8">3.2.1.23</ecNumber>
    </recommendedName>
</protein>
<dbReference type="InterPro" id="IPR001944">
    <property type="entry name" value="Glycoside_Hdrlase_35"/>
</dbReference>
<dbReference type="GO" id="GO:0005975">
    <property type="term" value="P:carbohydrate metabolic process"/>
    <property type="evidence" value="ECO:0007669"/>
    <property type="project" value="InterPro"/>
</dbReference>
<dbReference type="AlphaFoldDB" id="A0A166DK91"/>
<proteinExistence type="inferred from homology"/>
<evidence type="ECO:0000256" key="6">
    <source>
        <dbReference type="ARBA" id="ARBA00023180"/>
    </source>
</evidence>
<reference evidence="12 13" key="1">
    <citation type="journal article" date="2016" name="Mol. Biol. Evol.">
        <title>Comparative Genomics of Early-Diverging Mushroom-Forming Fungi Provides Insights into the Origins of Lignocellulose Decay Capabilities.</title>
        <authorList>
            <person name="Nagy L.G."/>
            <person name="Riley R."/>
            <person name="Tritt A."/>
            <person name="Adam C."/>
            <person name="Daum C."/>
            <person name="Floudas D."/>
            <person name="Sun H."/>
            <person name="Yadav J.S."/>
            <person name="Pangilinan J."/>
            <person name="Larsson K.H."/>
            <person name="Matsuura K."/>
            <person name="Barry K."/>
            <person name="Labutti K."/>
            <person name="Kuo R."/>
            <person name="Ohm R.A."/>
            <person name="Bhattacharya S.S."/>
            <person name="Shirouzu T."/>
            <person name="Yoshinaga Y."/>
            <person name="Martin F.M."/>
            <person name="Grigoriev I.V."/>
            <person name="Hibbett D.S."/>
        </authorList>
    </citation>
    <scope>NUCLEOTIDE SEQUENCE [LARGE SCALE GENOMIC DNA]</scope>
    <source>
        <strain evidence="12 13">CBS 109695</strain>
    </source>
</reference>
<dbReference type="SUPFAM" id="SSF51445">
    <property type="entry name" value="(Trans)glycosidases"/>
    <property type="match status" value="1"/>
</dbReference>
<comment type="similarity">
    <text evidence="2 9">Belongs to the glycosyl hydrolase 35 family.</text>
</comment>
<comment type="catalytic activity">
    <reaction evidence="1 8">
        <text>Hydrolysis of terminal non-reducing beta-D-galactose residues in beta-D-galactosides.</text>
        <dbReference type="EC" id="3.2.1.23"/>
    </reaction>
</comment>
<dbReference type="PANTHER" id="PTHR23421">
    <property type="entry name" value="BETA-GALACTOSIDASE RELATED"/>
    <property type="match status" value="1"/>
</dbReference>
<dbReference type="InterPro" id="IPR017853">
    <property type="entry name" value="GH"/>
</dbReference>